<sequence>MKRQANKVDCSRDRFHSNANGLIRGKLYAVHSYYRCMFEIPLEDVEGEKGMAVTPFTKWSEIKLHLADTIDAEPVVIHRETKPPKNPFGATHAYGYQDIIFEVS</sequence>
<dbReference type="Pfam" id="PF03676">
    <property type="entry name" value="PHAF1"/>
    <property type="match status" value="1"/>
</dbReference>
<dbReference type="InterPro" id="IPR005373">
    <property type="entry name" value="PHAF1"/>
</dbReference>
<dbReference type="AlphaFoldDB" id="A0A3P7M2F1"/>
<protein>
    <submittedName>
        <fullName evidence="1">Uncharacterized protein</fullName>
    </submittedName>
</protein>
<evidence type="ECO:0000313" key="1">
    <source>
        <dbReference type="EMBL" id="VDN18037.1"/>
    </source>
</evidence>
<accession>A0A3P7M2F1</accession>
<dbReference type="Proteomes" id="UP000281553">
    <property type="component" value="Unassembled WGS sequence"/>
</dbReference>
<dbReference type="EMBL" id="UYRU01068787">
    <property type="protein sequence ID" value="VDN18037.1"/>
    <property type="molecule type" value="Genomic_DNA"/>
</dbReference>
<name>A0A3P7M2F1_DIBLA</name>
<keyword evidence="2" id="KW-1185">Reference proteome</keyword>
<reference evidence="1 2" key="1">
    <citation type="submission" date="2018-11" db="EMBL/GenBank/DDBJ databases">
        <authorList>
            <consortium name="Pathogen Informatics"/>
        </authorList>
    </citation>
    <scope>NUCLEOTIDE SEQUENCE [LARGE SCALE GENOMIC DNA]</scope>
</reference>
<organism evidence="1 2">
    <name type="scientific">Dibothriocephalus latus</name>
    <name type="common">Fish tapeworm</name>
    <name type="synonym">Diphyllobothrium latum</name>
    <dbReference type="NCBI Taxonomy" id="60516"/>
    <lineage>
        <taxon>Eukaryota</taxon>
        <taxon>Metazoa</taxon>
        <taxon>Spiralia</taxon>
        <taxon>Lophotrochozoa</taxon>
        <taxon>Platyhelminthes</taxon>
        <taxon>Cestoda</taxon>
        <taxon>Eucestoda</taxon>
        <taxon>Diphyllobothriidea</taxon>
        <taxon>Diphyllobothriidae</taxon>
        <taxon>Dibothriocephalus</taxon>
    </lineage>
</organism>
<evidence type="ECO:0000313" key="2">
    <source>
        <dbReference type="Proteomes" id="UP000281553"/>
    </source>
</evidence>
<gene>
    <name evidence="1" type="ORF">DILT_LOCUS13082</name>
</gene>
<proteinExistence type="predicted"/>
<dbReference type="OrthoDB" id="411211at2759"/>